<evidence type="ECO:0000259" key="2">
    <source>
        <dbReference type="Pfam" id="PF00753"/>
    </source>
</evidence>
<dbReference type="Pfam" id="PF00753">
    <property type="entry name" value="Lactamase_B"/>
    <property type="match status" value="1"/>
</dbReference>
<comment type="caution">
    <text evidence="3">The sequence shown here is derived from an EMBL/GenBank/DDBJ whole genome shotgun (WGS) entry which is preliminary data.</text>
</comment>
<dbReference type="Gene3D" id="3.60.15.10">
    <property type="entry name" value="Ribonuclease Z/Hydroxyacylglutathione hydrolase-like"/>
    <property type="match status" value="1"/>
</dbReference>
<feature type="domain" description="Metallo-beta-lactamase" evidence="2">
    <location>
        <begin position="8"/>
        <end position="74"/>
    </location>
</feature>
<dbReference type="InterPro" id="IPR036866">
    <property type="entry name" value="RibonucZ/Hydroxyglut_hydro"/>
</dbReference>
<evidence type="ECO:0000313" key="4">
    <source>
        <dbReference type="Proteomes" id="UP000482960"/>
    </source>
</evidence>
<proteinExistence type="predicted"/>
<reference evidence="3 4" key="2">
    <citation type="submission" date="2020-03" db="EMBL/GenBank/DDBJ databases">
        <authorList>
            <person name="Ichikawa N."/>
            <person name="Kimura A."/>
            <person name="Kitahashi Y."/>
            <person name="Uohara A."/>
        </authorList>
    </citation>
    <scope>NUCLEOTIDE SEQUENCE [LARGE SCALE GENOMIC DNA]</scope>
    <source>
        <strain evidence="3 4">NBRC 108638</strain>
    </source>
</reference>
<accession>A0A6V8LER2</accession>
<name>A0A6V8LER2_9ACTN</name>
<keyword evidence="4" id="KW-1185">Reference proteome</keyword>
<sequence length="168" mass="17872">MWLEDRPVRLEHIGVSAHTDSDVVVWLPDRGVLFTGDLVFNGGTPMLVSGSVTGYLQALERIEAFGAQVLVPGHGEPCDARVLDPLRRYTRFVLAAAKQGHAAELSPLQPISRTWALAGEVPPRGRSHHCVGHDARGRTQVNAGQMHGGEGGGWDGRGLGLSASGVGR</sequence>
<feature type="compositionally biased region" description="Gly residues" evidence="1">
    <location>
        <begin position="146"/>
        <end position="159"/>
    </location>
</feature>
<dbReference type="PANTHER" id="PTHR42951">
    <property type="entry name" value="METALLO-BETA-LACTAMASE DOMAIN-CONTAINING"/>
    <property type="match status" value="1"/>
</dbReference>
<evidence type="ECO:0000313" key="3">
    <source>
        <dbReference type="EMBL" id="GFJ93448.1"/>
    </source>
</evidence>
<protein>
    <recommendedName>
        <fullName evidence="2">Metallo-beta-lactamase domain-containing protein</fullName>
    </recommendedName>
</protein>
<gene>
    <name evidence="3" type="ORF">Prum_070900</name>
</gene>
<organism evidence="3 4">
    <name type="scientific">Phytohabitans rumicis</name>
    <dbReference type="NCBI Taxonomy" id="1076125"/>
    <lineage>
        <taxon>Bacteria</taxon>
        <taxon>Bacillati</taxon>
        <taxon>Actinomycetota</taxon>
        <taxon>Actinomycetes</taxon>
        <taxon>Micromonosporales</taxon>
        <taxon>Micromonosporaceae</taxon>
    </lineage>
</organism>
<dbReference type="InterPro" id="IPR001279">
    <property type="entry name" value="Metallo-B-lactamas"/>
</dbReference>
<dbReference type="AlphaFoldDB" id="A0A6V8LER2"/>
<reference evidence="3 4" key="1">
    <citation type="submission" date="2020-03" db="EMBL/GenBank/DDBJ databases">
        <title>Whole genome shotgun sequence of Phytohabitans rumicis NBRC 108638.</title>
        <authorList>
            <person name="Komaki H."/>
            <person name="Tamura T."/>
        </authorList>
    </citation>
    <scope>NUCLEOTIDE SEQUENCE [LARGE SCALE GENOMIC DNA]</scope>
    <source>
        <strain evidence="3 4">NBRC 108638</strain>
    </source>
</reference>
<feature type="region of interest" description="Disordered" evidence="1">
    <location>
        <begin position="144"/>
        <end position="168"/>
    </location>
</feature>
<dbReference type="EMBL" id="BLPG01000001">
    <property type="protein sequence ID" value="GFJ93448.1"/>
    <property type="molecule type" value="Genomic_DNA"/>
</dbReference>
<dbReference type="InterPro" id="IPR050855">
    <property type="entry name" value="NDM-1-like"/>
</dbReference>
<dbReference type="Proteomes" id="UP000482960">
    <property type="component" value="Unassembled WGS sequence"/>
</dbReference>
<evidence type="ECO:0000256" key="1">
    <source>
        <dbReference type="SAM" id="MobiDB-lite"/>
    </source>
</evidence>
<dbReference type="SUPFAM" id="SSF56281">
    <property type="entry name" value="Metallo-hydrolase/oxidoreductase"/>
    <property type="match status" value="1"/>
</dbReference>